<protein>
    <recommendedName>
        <fullName evidence="2">Protein containing DUF955</fullName>
    </recommendedName>
</protein>
<comment type="caution">
    <text evidence="1">The sequence shown here is derived from an EMBL/GenBank/DDBJ whole genome shotgun (WGS) entry which is preliminary data.</text>
</comment>
<organism evidence="1">
    <name type="scientific">mine drainage metagenome</name>
    <dbReference type="NCBI Taxonomy" id="410659"/>
    <lineage>
        <taxon>unclassified sequences</taxon>
        <taxon>metagenomes</taxon>
        <taxon>ecological metagenomes</taxon>
    </lineage>
</organism>
<evidence type="ECO:0008006" key="2">
    <source>
        <dbReference type="Google" id="ProtNLM"/>
    </source>
</evidence>
<name>T1AXE6_9ZZZZ</name>
<reference evidence="1" key="1">
    <citation type="submission" date="2013-08" db="EMBL/GenBank/DDBJ databases">
        <authorList>
            <person name="Mendez C."/>
            <person name="Richter M."/>
            <person name="Ferrer M."/>
            <person name="Sanchez J."/>
        </authorList>
    </citation>
    <scope>NUCLEOTIDE SEQUENCE</scope>
</reference>
<dbReference type="AlphaFoldDB" id="T1AXE6"/>
<dbReference type="EMBL" id="AUZZ01006738">
    <property type="protein sequence ID" value="EQD45359.1"/>
    <property type="molecule type" value="Genomic_DNA"/>
</dbReference>
<reference evidence="1" key="2">
    <citation type="journal article" date="2014" name="ISME J.">
        <title>Microbial stratification in low pH oxic and suboxic macroscopic growths along an acid mine drainage.</title>
        <authorList>
            <person name="Mendez-Garcia C."/>
            <person name="Mesa V."/>
            <person name="Sprenger R.R."/>
            <person name="Richter M."/>
            <person name="Diez M.S."/>
            <person name="Solano J."/>
            <person name="Bargiela R."/>
            <person name="Golyshina O.V."/>
            <person name="Manteca A."/>
            <person name="Ramos J.L."/>
            <person name="Gallego J.R."/>
            <person name="Llorente I."/>
            <person name="Martins Dos Santos V.A."/>
            <person name="Jensen O.N."/>
            <person name="Pelaez A.I."/>
            <person name="Sanchez J."/>
            <person name="Ferrer M."/>
        </authorList>
    </citation>
    <scope>NUCLEOTIDE SEQUENCE</scope>
</reference>
<sequence>MLTLATVGRAGLAALLEGYGLSLTTVECTGPIPGSYWGACEAGLHGNVLYARADTPVHSVLHEACHFICMSAARRADLDTDAGGDDAEECAVCYLQVLLADALPAVGRDRLFADMDAWGYSFRLGGARDWFERDAEDARMWLYVHGLTDHQDRPTGVCRS</sequence>
<gene>
    <name evidence="1" type="ORF">B2A_09330</name>
</gene>
<accession>T1AXE6</accession>
<proteinExistence type="predicted"/>
<evidence type="ECO:0000313" key="1">
    <source>
        <dbReference type="EMBL" id="EQD45359.1"/>
    </source>
</evidence>